<dbReference type="AlphaFoldDB" id="A0A0J6VCE2"/>
<proteinExistence type="predicted"/>
<dbReference type="InterPro" id="IPR009683">
    <property type="entry name" value="Extensin-like_C"/>
</dbReference>
<keyword evidence="4" id="KW-1185">Reference proteome</keyword>
<feature type="domain" description="Extensin-like C-terminal" evidence="2">
    <location>
        <begin position="40"/>
        <end position="219"/>
    </location>
</feature>
<dbReference type="RefSeq" id="WP_048452721.1">
    <property type="nucleotide sequence ID" value="NZ_JBNNPJ010000093.1"/>
</dbReference>
<evidence type="ECO:0000313" key="4">
    <source>
        <dbReference type="Proteomes" id="UP000036449"/>
    </source>
</evidence>
<dbReference type="Pfam" id="PF06904">
    <property type="entry name" value="Extensin-like_C"/>
    <property type="match status" value="1"/>
</dbReference>
<protein>
    <submittedName>
        <fullName evidence="3">Extensin</fullName>
    </submittedName>
</protein>
<accession>A0A0J6VCE2</accession>
<dbReference type="OrthoDB" id="9809788at2"/>
<evidence type="ECO:0000256" key="1">
    <source>
        <dbReference type="SAM" id="MobiDB-lite"/>
    </source>
</evidence>
<organism evidence="3 4">
    <name type="scientific">Methylobacterium tarhaniae</name>
    <dbReference type="NCBI Taxonomy" id="1187852"/>
    <lineage>
        <taxon>Bacteria</taxon>
        <taxon>Pseudomonadati</taxon>
        <taxon>Pseudomonadota</taxon>
        <taxon>Alphaproteobacteria</taxon>
        <taxon>Hyphomicrobiales</taxon>
        <taxon>Methylobacteriaceae</taxon>
        <taxon>Methylobacterium</taxon>
    </lineage>
</organism>
<dbReference type="PATRIC" id="fig|1187852.3.peg.1507"/>
<dbReference type="PROSITE" id="PS51257">
    <property type="entry name" value="PROKAR_LIPOPROTEIN"/>
    <property type="match status" value="1"/>
</dbReference>
<dbReference type="EMBL" id="LABZ01000145">
    <property type="protein sequence ID" value="KMO36716.1"/>
    <property type="molecule type" value="Genomic_DNA"/>
</dbReference>
<reference evidence="3 4" key="1">
    <citation type="submission" date="2015-03" db="EMBL/GenBank/DDBJ databases">
        <title>Genome sequencing of Methylobacterium tarhaniae DSM 25844.</title>
        <authorList>
            <person name="Chaudhry V."/>
            <person name="Patil P.B."/>
        </authorList>
    </citation>
    <scope>NUCLEOTIDE SEQUENCE [LARGE SCALE GENOMIC DNA]</scope>
    <source>
        <strain evidence="3 4">DSM 25844</strain>
    </source>
</reference>
<name>A0A0J6VCE2_9HYPH</name>
<gene>
    <name evidence="3" type="ORF">VQ03_20325</name>
</gene>
<sequence>MRRGIVAFSAFTLFGLGLTGCALNRFEQREPWRNQAEEVCLAQKLVRPSEDIQPIKEIDGPGVCGMVHPFRVTRLAGGTVVLKQRMTLACPIIPEVEAWLAGTVQPAAQIYFGQPVVEINSGSYACRGRNNQVGAKLSEHSFGNAVDVMSFRFADGYVVTVKGGWRGTEAEQGFLREVFLGACNHFTTVLAPGSNIYHYDHLHLDLARHDPRGLRRICKPLIKYESQLPPPGTPLSPIRRKPPAWQPAPDPAPIDVEQDDPYGMTPMSARETGSRVARAPSSSPAPSPAARPAPVHAYAPPPSPRPALAAEPRALPEPMPIGSPTWSSGPIY</sequence>
<dbReference type="Proteomes" id="UP000036449">
    <property type="component" value="Unassembled WGS sequence"/>
</dbReference>
<evidence type="ECO:0000313" key="3">
    <source>
        <dbReference type="EMBL" id="KMO36716.1"/>
    </source>
</evidence>
<feature type="region of interest" description="Disordered" evidence="1">
    <location>
        <begin position="228"/>
        <end position="332"/>
    </location>
</feature>
<comment type="caution">
    <text evidence="3">The sequence shown here is derived from an EMBL/GenBank/DDBJ whole genome shotgun (WGS) entry which is preliminary data.</text>
</comment>
<evidence type="ECO:0000259" key="2">
    <source>
        <dbReference type="Pfam" id="PF06904"/>
    </source>
</evidence>